<dbReference type="PROSITE" id="PS50885">
    <property type="entry name" value="HAMP"/>
    <property type="match status" value="1"/>
</dbReference>
<dbReference type="Proteomes" id="UP000766246">
    <property type="component" value="Unassembled WGS sequence"/>
</dbReference>
<dbReference type="GO" id="GO:0007165">
    <property type="term" value="P:signal transduction"/>
    <property type="evidence" value="ECO:0007669"/>
    <property type="project" value="UniProtKB-KW"/>
</dbReference>
<dbReference type="SUPFAM" id="SSF103190">
    <property type="entry name" value="Sensory domain-like"/>
    <property type="match status" value="1"/>
</dbReference>
<dbReference type="SUPFAM" id="SSF58104">
    <property type="entry name" value="Methyl-accepting chemotaxis protein (MCP) signaling domain"/>
    <property type="match status" value="1"/>
</dbReference>
<comment type="subcellular location">
    <subcellularLocation>
        <location evidence="1">Cell membrane</location>
        <topology evidence="1">Multi-pass membrane protein</topology>
    </subcellularLocation>
</comment>
<evidence type="ECO:0000256" key="3">
    <source>
        <dbReference type="ARBA" id="ARBA00022692"/>
    </source>
</evidence>
<keyword evidence="4 9" id="KW-1133">Transmembrane helix</keyword>
<dbReference type="InterPro" id="IPR029151">
    <property type="entry name" value="Sensor-like_sf"/>
</dbReference>
<proteinExistence type="inferred from homology"/>
<dbReference type="PANTHER" id="PTHR32089:SF112">
    <property type="entry name" value="LYSOZYME-LIKE PROTEIN-RELATED"/>
    <property type="match status" value="1"/>
</dbReference>
<evidence type="ECO:0000313" key="12">
    <source>
        <dbReference type="EMBL" id="MBE5918205.1"/>
    </source>
</evidence>
<evidence type="ECO:0000259" key="11">
    <source>
        <dbReference type="PROSITE" id="PS50885"/>
    </source>
</evidence>
<organism evidence="12 13">
    <name type="scientific">Pseudobutyrivibrio ruminis</name>
    <dbReference type="NCBI Taxonomy" id="46206"/>
    <lineage>
        <taxon>Bacteria</taxon>
        <taxon>Bacillati</taxon>
        <taxon>Bacillota</taxon>
        <taxon>Clostridia</taxon>
        <taxon>Lachnospirales</taxon>
        <taxon>Lachnospiraceae</taxon>
        <taxon>Pseudobutyrivibrio</taxon>
    </lineage>
</organism>
<protein>
    <submittedName>
        <fullName evidence="12">Methyl-accepting chemotaxis protein</fullName>
    </submittedName>
</protein>
<dbReference type="AlphaFoldDB" id="A0A927U8Z6"/>
<evidence type="ECO:0000256" key="7">
    <source>
        <dbReference type="ARBA" id="ARBA00029447"/>
    </source>
</evidence>
<evidence type="ECO:0000256" key="6">
    <source>
        <dbReference type="ARBA" id="ARBA00023224"/>
    </source>
</evidence>
<dbReference type="PANTHER" id="PTHR32089">
    <property type="entry name" value="METHYL-ACCEPTING CHEMOTAXIS PROTEIN MCPB"/>
    <property type="match status" value="1"/>
</dbReference>
<dbReference type="InterPro" id="IPR004089">
    <property type="entry name" value="MCPsignal_dom"/>
</dbReference>
<evidence type="ECO:0000313" key="13">
    <source>
        <dbReference type="Proteomes" id="UP000766246"/>
    </source>
</evidence>
<evidence type="ECO:0000256" key="2">
    <source>
        <dbReference type="ARBA" id="ARBA00022475"/>
    </source>
</evidence>
<dbReference type="PROSITE" id="PS50111">
    <property type="entry name" value="CHEMOTAXIS_TRANSDUC_2"/>
    <property type="match status" value="1"/>
</dbReference>
<evidence type="ECO:0000256" key="8">
    <source>
        <dbReference type="PROSITE-ProRule" id="PRU00284"/>
    </source>
</evidence>
<name>A0A927U8Z6_9FIRM</name>
<dbReference type="Gene3D" id="6.10.340.10">
    <property type="match status" value="1"/>
</dbReference>
<keyword evidence="6 8" id="KW-0807">Transducer</keyword>
<dbReference type="SMART" id="SM00283">
    <property type="entry name" value="MA"/>
    <property type="match status" value="1"/>
</dbReference>
<dbReference type="CDD" id="cd06225">
    <property type="entry name" value="HAMP"/>
    <property type="match status" value="1"/>
</dbReference>
<keyword evidence="3 9" id="KW-0812">Transmembrane</keyword>
<feature type="domain" description="HAMP" evidence="11">
    <location>
        <begin position="211"/>
        <end position="266"/>
    </location>
</feature>
<accession>A0A927U8Z6</accession>
<evidence type="ECO:0000256" key="9">
    <source>
        <dbReference type="SAM" id="Phobius"/>
    </source>
</evidence>
<evidence type="ECO:0000259" key="10">
    <source>
        <dbReference type="PROSITE" id="PS50111"/>
    </source>
</evidence>
<evidence type="ECO:0000256" key="1">
    <source>
        <dbReference type="ARBA" id="ARBA00004651"/>
    </source>
</evidence>
<dbReference type="InterPro" id="IPR033463">
    <property type="entry name" value="sCache_3"/>
</dbReference>
<dbReference type="Pfam" id="PF00015">
    <property type="entry name" value="MCPsignal"/>
    <property type="match status" value="1"/>
</dbReference>
<feature type="transmembrane region" description="Helical" evidence="9">
    <location>
        <begin position="184"/>
        <end position="209"/>
    </location>
</feature>
<dbReference type="InterPro" id="IPR003660">
    <property type="entry name" value="HAMP_dom"/>
</dbReference>
<comment type="caution">
    <text evidence="12">The sequence shown here is derived from an EMBL/GenBank/DDBJ whole genome shotgun (WGS) entry which is preliminary data.</text>
</comment>
<feature type="domain" description="Methyl-accepting transducer" evidence="10">
    <location>
        <begin position="285"/>
        <end position="542"/>
    </location>
</feature>
<reference evidence="12" key="1">
    <citation type="submission" date="2019-04" db="EMBL/GenBank/DDBJ databases">
        <title>Evolution of Biomass-Degrading Anaerobic Consortia Revealed by Metagenomics.</title>
        <authorList>
            <person name="Peng X."/>
        </authorList>
    </citation>
    <scope>NUCLEOTIDE SEQUENCE</scope>
    <source>
        <strain evidence="12">SIG311</strain>
    </source>
</reference>
<dbReference type="GO" id="GO:0005886">
    <property type="term" value="C:plasma membrane"/>
    <property type="evidence" value="ECO:0007669"/>
    <property type="project" value="UniProtKB-SubCell"/>
</dbReference>
<evidence type="ECO:0000256" key="5">
    <source>
        <dbReference type="ARBA" id="ARBA00023136"/>
    </source>
</evidence>
<dbReference type="EMBL" id="SVER01000001">
    <property type="protein sequence ID" value="MBE5918205.1"/>
    <property type="molecule type" value="Genomic_DNA"/>
</dbReference>
<evidence type="ECO:0000256" key="4">
    <source>
        <dbReference type="ARBA" id="ARBA00022989"/>
    </source>
</evidence>
<keyword evidence="5 9" id="KW-0472">Membrane</keyword>
<feature type="transmembrane region" description="Helical" evidence="9">
    <location>
        <begin position="12"/>
        <end position="32"/>
    </location>
</feature>
<comment type="similarity">
    <text evidence="7">Belongs to the methyl-accepting chemotaxis (MCP) protein family.</text>
</comment>
<dbReference type="PROSITE" id="PS51257">
    <property type="entry name" value="PROKAR_LIPOPROTEIN"/>
    <property type="match status" value="1"/>
</dbReference>
<keyword evidence="2" id="KW-1003">Cell membrane</keyword>
<dbReference type="Pfam" id="PF17202">
    <property type="entry name" value="sCache_3_3"/>
    <property type="match status" value="1"/>
</dbReference>
<gene>
    <name evidence="12" type="ORF">E7272_00020</name>
</gene>
<dbReference type="Gene3D" id="1.10.287.950">
    <property type="entry name" value="Methyl-accepting chemotaxis protein"/>
    <property type="match status" value="1"/>
</dbReference>
<sequence>MKQRKGKLIGQVVGISCIAAAVGCIILSIIGMKEVKDTYLDMTEEELHTAVTIANSEFTNMWDGDWDYKDSVLTKGGEPVYDEYLTAMEELKADTNLEYTIFYNDTRAVTTLKKQGTDEYFINTQASAEVVDTVIKGNKVLYKPDMTIEGHQYYVYYSPLSNDDGTQVGMMFVGRDATTIDATIFRVSAVLIGVTVIVVLVLIVIGVMATKRGTKAMNAISESIKEVAAGNLTYDIPQELIDRNDELGNISESIFNLKNKLLDIIGTSVKLSGKVTESGDNLADSAEDASSASGLVANAVNDISTGAMSQAESVQSSAENVNEIGTDIETITDNVTTLSNNTDEMKEACSTSMQALDILLKQNLAVMESMKQIDEQIRNTNSSVQNIAESSKLITDIASQTNLLALNASIEAARAGESGKGFAVVADEIGKLASQSAETAEQINAIIHDLTTESEKSITTIEQMNSDLSAQSGHLDETKHNMEKMQAGVDNVAANAKDISVRVDNLEGAKNNLVEIIDSLSAISQQNAASSAETKDSMDNLNATFEVITNASESLKALAEQLYEKISYFTIE</sequence>